<dbReference type="PROSITE" id="PS50096">
    <property type="entry name" value="IQ"/>
    <property type="match status" value="1"/>
</dbReference>
<feature type="compositionally biased region" description="Polar residues" evidence="1">
    <location>
        <begin position="1"/>
        <end position="13"/>
    </location>
</feature>
<feature type="region of interest" description="Disordered" evidence="1">
    <location>
        <begin position="1"/>
        <end position="61"/>
    </location>
</feature>
<sequence>QAQNSAGSSTPQRYNLRARTGMTPLKPKKETSATNGQSARKLERSVRGHNSKQGSRTRKRE</sequence>
<evidence type="ECO:0000313" key="2">
    <source>
        <dbReference type="EMBL" id="KAJ2845403.1"/>
    </source>
</evidence>
<protein>
    <submittedName>
        <fullName evidence="2">Uncharacterized protein</fullName>
    </submittedName>
</protein>
<keyword evidence="3" id="KW-1185">Reference proteome</keyword>
<name>A0A9W8I2T4_9FUNG</name>
<evidence type="ECO:0000256" key="1">
    <source>
        <dbReference type="SAM" id="MobiDB-lite"/>
    </source>
</evidence>
<proteinExistence type="predicted"/>
<organism evidence="2 3">
    <name type="scientific">Coemansia brasiliensis</name>
    <dbReference type="NCBI Taxonomy" id="2650707"/>
    <lineage>
        <taxon>Eukaryota</taxon>
        <taxon>Fungi</taxon>
        <taxon>Fungi incertae sedis</taxon>
        <taxon>Zoopagomycota</taxon>
        <taxon>Kickxellomycotina</taxon>
        <taxon>Kickxellomycetes</taxon>
        <taxon>Kickxellales</taxon>
        <taxon>Kickxellaceae</taxon>
        <taxon>Coemansia</taxon>
    </lineage>
</organism>
<gene>
    <name evidence="2" type="ORF">IWW36_004794</name>
</gene>
<feature type="compositionally biased region" description="Basic residues" evidence="1">
    <location>
        <begin position="47"/>
        <end position="61"/>
    </location>
</feature>
<feature type="non-terminal residue" evidence="2">
    <location>
        <position position="1"/>
    </location>
</feature>
<dbReference type="EMBL" id="JANBUW010000809">
    <property type="protein sequence ID" value="KAJ2845403.1"/>
    <property type="molecule type" value="Genomic_DNA"/>
</dbReference>
<comment type="caution">
    <text evidence="2">The sequence shown here is derived from an EMBL/GenBank/DDBJ whole genome shotgun (WGS) entry which is preliminary data.</text>
</comment>
<dbReference type="AlphaFoldDB" id="A0A9W8I2T4"/>
<accession>A0A9W8I2T4</accession>
<dbReference type="Proteomes" id="UP001139887">
    <property type="component" value="Unassembled WGS sequence"/>
</dbReference>
<evidence type="ECO:0000313" key="3">
    <source>
        <dbReference type="Proteomes" id="UP001139887"/>
    </source>
</evidence>
<reference evidence="2" key="1">
    <citation type="submission" date="2022-07" db="EMBL/GenBank/DDBJ databases">
        <title>Phylogenomic reconstructions and comparative analyses of Kickxellomycotina fungi.</title>
        <authorList>
            <person name="Reynolds N.K."/>
            <person name="Stajich J.E."/>
            <person name="Barry K."/>
            <person name="Grigoriev I.V."/>
            <person name="Crous P."/>
            <person name="Smith M.E."/>
        </authorList>
    </citation>
    <scope>NUCLEOTIDE SEQUENCE</scope>
    <source>
        <strain evidence="2">NRRL 1566</strain>
    </source>
</reference>